<dbReference type="Proteomes" id="UP000886818">
    <property type="component" value="Chromosome"/>
</dbReference>
<evidence type="ECO:0000256" key="1">
    <source>
        <dbReference type="SAM" id="Phobius"/>
    </source>
</evidence>
<keyword evidence="3" id="KW-1185">Reference proteome</keyword>
<organism evidence="2 3">
    <name type="scientific">Crassaminicella indica</name>
    <dbReference type="NCBI Taxonomy" id="2855394"/>
    <lineage>
        <taxon>Bacteria</taxon>
        <taxon>Bacillati</taxon>
        <taxon>Bacillota</taxon>
        <taxon>Clostridia</taxon>
        <taxon>Eubacteriales</taxon>
        <taxon>Clostridiaceae</taxon>
        <taxon>Crassaminicella</taxon>
    </lineage>
</organism>
<protein>
    <submittedName>
        <fullName evidence="2">YtxH domain-containing protein</fullName>
    </submittedName>
</protein>
<accession>A0ABX8RAC4</accession>
<reference evidence="2" key="1">
    <citation type="submission" date="2021-07" db="EMBL/GenBank/DDBJ databases">
        <title>Complete genome sequence of Crassaminicella sp. 143-21, isolated from a deep-sea hydrothermal vent.</title>
        <authorList>
            <person name="Li X."/>
        </authorList>
    </citation>
    <scope>NUCLEOTIDE SEQUENCE</scope>
    <source>
        <strain evidence="2">143-21</strain>
    </source>
</reference>
<dbReference type="EMBL" id="CP078093">
    <property type="protein sequence ID" value="QXM05973.1"/>
    <property type="molecule type" value="Genomic_DNA"/>
</dbReference>
<keyword evidence="1" id="KW-1133">Transmembrane helix</keyword>
<keyword evidence="1" id="KW-0812">Transmembrane</keyword>
<feature type="transmembrane region" description="Helical" evidence="1">
    <location>
        <begin position="6"/>
        <end position="24"/>
    </location>
</feature>
<dbReference type="RefSeq" id="WP_218282670.1">
    <property type="nucleotide sequence ID" value="NZ_CP078093.1"/>
</dbReference>
<keyword evidence="1" id="KW-0472">Membrane</keyword>
<evidence type="ECO:0000313" key="3">
    <source>
        <dbReference type="Proteomes" id="UP000886818"/>
    </source>
</evidence>
<sequence length="60" mass="6852">MRNRFVSGMIAGGIIGATTGMYAYKRMSPRQRRMVMRRGRKMLKGAANMVDVIQSINFLR</sequence>
<name>A0ABX8RAC4_9CLOT</name>
<proteinExistence type="predicted"/>
<evidence type="ECO:0000313" key="2">
    <source>
        <dbReference type="EMBL" id="QXM05973.1"/>
    </source>
</evidence>
<gene>
    <name evidence="2" type="ORF">KVH43_11520</name>
</gene>